<reference evidence="1" key="3">
    <citation type="submission" date="2020-07" db="EMBL/GenBank/DDBJ databases">
        <authorList>
            <person name="Yang C."/>
        </authorList>
    </citation>
    <scope>NUCLEOTIDE SEQUENCE</scope>
    <source>
        <strain evidence="1">Cx-624</strain>
    </source>
</reference>
<reference evidence="4" key="2">
    <citation type="submission" date="2020-07" db="EMBL/GenBank/DDBJ databases">
        <title>Flavobacterium sp. xlx-214.</title>
        <authorList>
            <person name="Yang C."/>
        </authorList>
    </citation>
    <scope>NUCLEOTIDE SEQUENCE [LARGE SCALE GENOMIC DNA]</scope>
    <source>
        <strain evidence="4">CX-624</strain>
    </source>
</reference>
<gene>
    <name evidence="2" type="ORF">H1R16_07615</name>
    <name evidence="1" type="ORF">H2507_07825</name>
</gene>
<dbReference type="KEGG" id="cbau:H1R16_07615"/>
<evidence type="ECO:0000313" key="3">
    <source>
        <dbReference type="Proteomes" id="UP000515349"/>
    </source>
</evidence>
<dbReference type="Proteomes" id="UP000515349">
    <property type="component" value="Chromosome"/>
</dbReference>
<dbReference type="RefSeq" id="WP_181887170.1">
    <property type="nucleotide sequence ID" value="NZ_CP059472.1"/>
</dbReference>
<dbReference type="AlphaFoldDB" id="A0A7D7LP92"/>
<dbReference type="SUPFAM" id="SSF109854">
    <property type="entry name" value="DinB/YfiT-like putative metalloenzymes"/>
    <property type="match status" value="1"/>
</dbReference>
<dbReference type="EMBL" id="CP059472">
    <property type="protein sequence ID" value="QMS97594.1"/>
    <property type="molecule type" value="Genomic_DNA"/>
</dbReference>
<name>A0A7D7LP92_9FLAO</name>
<sequence>MDTLPNLRTELQQEYETTRKFLELYPEGKNDYAPHEKSMKMMPLATHLAEIFGWPHFMMTTENLDFASGEYEPTILTDRDGLLQMFEDGYAKSIEKLSNMDEKDLNGRWSMSMGEQILARFSKYEAIRHALNQITHHRAQLGVYYRLLEIPLPGSYGPSADNENF</sequence>
<organism evidence="2 3">
    <name type="scientific">Marnyiella aurantia</name>
    <dbReference type="NCBI Taxonomy" id="2758037"/>
    <lineage>
        <taxon>Bacteria</taxon>
        <taxon>Pseudomonadati</taxon>
        <taxon>Bacteroidota</taxon>
        <taxon>Flavobacteriia</taxon>
        <taxon>Flavobacteriales</taxon>
        <taxon>Weeksellaceae</taxon>
        <taxon>Marnyiella</taxon>
    </lineage>
</organism>
<evidence type="ECO:0000313" key="1">
    <source>
        <dbReference type="EMBL" id="MBA5247073.1"/>
    </source>
</evidence>
<reference evidence="2 3" key="1">
    <citation type="submission" date="2020-07" db="EMBL/GenBank/DDBJ databases">
        <title>Chryseobacterium sp.cx-624.</title>
        <authorList>
            <person name="Yang C."/>
        </authorList>
    </citation>
    <scope>NUCLEOTIDE SEQUENCE [LARGE SCALE GENOMIC DNA]</scope>
    <source>
        <strain evidence="2">Cx-624</strain>
        <strain evidence="3">cx-624</strain>
    </source>
</reference>
<dbReference type="Gene3D" id="1.20.120.450">
    <property type="entry name" value="dinb family like domain"/>
    <property type="match status" value="1"/>
</dbReference>
<dbReference type="EMBL" id="JACEUX010000002">
    <property type="protein sequence ID" value="MBA5247073.1"/>
    <property type="molecule type" value="Genomic_DNA"/>
</dbReference>
<protein>
    <submittedName>
        <fullName evidence="2">Damage-inducible protein DinB</fullName>
    </submittedName>
</protein>
<keyword evidence="4" id="KW-1185">Reference proteome</keyword>
<evidence type="ECO:0000313" key="4">
    <source>
        <dbReference type="Proteomes" id="UP000539710"/>
    </source>
</evidence>
<evidence type="ECO:0000313" key="2">
    <source>
        <dbReference type="EMBL" id="QMS97594.1"/>
    </source>
</evidence>
<dbReference type="InterPro" id="IPR034660">
    <property type="entry name" value="DinB/YfiT-like"/>
</dbReference>
<proteinExistence type="predicted"/>
<accession>A0A7D7LP92</accession>
<dbReference type="Proteomes" id="UP000539710">
    <property type="component" value="Unassembled WGS sequence"/>
</dbReference>